<dbReference type="RefSeq" id="WP_404316702.1">
    <property type="nucleotide sequence ID" value="NZ_JAUIYO010000005.1"/>
</dbReference>
<sequence>MENNQYFTEMMKSPMPREKVKSATAAYIDSFLNGILFKQEKQKLMDAIDKSLDEGNRESFIELSALLNELEKKFKAESVLL</sequence>
<comment type="caution">
    <text evidence="2">The sequence shown here is derived from an EMBL/GenBank/DDBJ whole genome shotgun (WGS) entry which is preliminary data.</text>
</comment>
<name>A0ABW8I8L9_9BACI</name>
<evidence type="ECO:0000313" key="2">
    <source>
        <dbReference type="EMBL" id="MFK2825841.1"/>
    </source>
</evidence>
<protein>
    <submittedName>
        <fullName evidence="2">IDEAL domain-containing protein</fullName>
    </submittedName>
</protein>
<evidence type="ECO:0000259" key="1">
    <source>
        <dbReference type="SMART" id="SM00914"/>
    </source>
</evidence>
<accession>A0ABW8I8L9</accession>
<proteinExistence type="predicted"/>
<organism evidence="2 3">
    <name type="scientific">Bacillus lumedeiriae</name>
    <dbReference type="NCBI Taxonomy" id="3058829"/>
    <lineage>
        <taxon>Bacteria</taxon>
        <taxon>Bacillati</taxon>
        <taxon>Bacillota</taxon>
        <taxon>Bacilli</taxon>
        <taxon>Bacillales</taxon>
        <taxon>Bacillaceae</taxon>
        <taxon>Bacillus</taxon>
    </lineage>
</organism>
<gene>
    <name evidence="2" type="ORF">QYG89_09175</name>
</gene>
<evidence type="ECO:0000313" key="3">
    <source>
        <dbReference type="Proteomes" id="UP001619911"/>
    </source>
</evidence>
<reference evidence="2 3" key="1">
    <citation type="submission" date="2023-07" db="EMBL/GenBank/DDBJ databases">
        <title>Bacillus lucianemedeirus sp. nov, a new species isolated from an immunobiological production facility.</title>
        <authorList>
            <person name="Costa L.V."/>
            <person name="Miranda R.V.S.L."/>
            <person name="Brandao M.L.L."/>
            <person name="Reis C.M.F."/>
            <person name="Frazao A.M."/>
            <person name="Cruz F.V."/>
            <person name="Baio P.V.P."/>
            <person name="Veras J.F.C."/>
            <person name="Ramos J.N."/>
            <person name="Vieira V."/>
        </authorList>
    </citation>
    <scope>NUCLEOTIDE SEQUENCE [LARGE SCALE GENOMIC DNA]</scope>
    <source>
        <strain evidence="2 3">B190/17</strain>
    </source>
</reference>
<dbReference type="Pfam" id="PF08858">
    <property type="entry name" value="IDEAL"/>
    <property type="match status" value="1"/>
</dbReference>
<dbReference type="InterPro" id="IPR027393">
    <property type="entry name" value="Virus_scaffolding_prot_C"/>
</dbReference>
<feature type="domain" description="IDEAL" evidence="1">
    <location>
        <begin position="31"/>
        <end position="67"/>
    </location>
</feature>
<dbReference type="EMBL" id="JAUIYO010000005">
    <property type="protein sequence ID" value="MFK2825841.1"/>
    <property type="molecule type" value="Genomic_DNA"/>
</dbReference>
<dbReference type="Gene3D" id="4.10.810.10">
    <property type="entry name" value="Virus Scaffolding Protein, Chain A"/>
    <property type="match status" value="1"/>
</dbReference>
<keyword evidence="3" id="KW-1185">Reference proteome</keyword>
<dbReference type="SMART" id="SM00914">
    <property type="entry name" value="IDEAL"/>
    <property type="match status" value="1"/>
</dbReference>
<dbReference type="Proteomes" id="UP001619911">
    <property type="component" value="Unassembled WGS sequence"/>
</dbReference>
<dbReference type="InterPro" id="IPR014957">
    <property type="entry name" value="IDEAL_dom"/>
</dbReference>